<accession>A0A417YMY1</accession>
<protein>
    <submittedName>
        <fullName evidence="5">Restriction endonuclease subunit S</fullName>
    </submittedName>
</protein>
<keyword evidence="6" id="KW-1185">Reference proteome</keyword>
<comment type="caution">
    <text evidence="5">The sequence shown here is derived from an EMBL/GenBank/DDBJ whole genome shotgun (WGS) entry which is preliminary data.</text>
</comment>
<dbReference type="Pfam" id="PF01420">
    <property type="entry name" value="Methylase_S"/>
    <property type="match status" value="2"/>
</dbReference>
<evidence type="ECO:0000313" key="6">
    <source>
        <dbReference type="Proteomes" id="UP000285456"/>
    </source>
</evidence>
<feature type="domain" description="Type I restriction modification DNA specificity" evidence="4">
    <location>
        <begin position="262"/>
        <end position="417"/>
    </location>
</feature>
<sequence>MLVVKMGALPYNVLDVNEWPVTALFAEEEINVLDGTPLKEIADFNPEGINLDEIQSDMVYRYIDLTCISSDVGLITKFKNIKGEELPARAKLRVREGDILLSTVRPERNLIAPVTKDFDGCIVNTSFAVIRPKEFSQAVLYFILRNQTIKELLNAKAKGTAVPTVKIKDLKEIEIPLEHLNEDNIDKSEKMFYQWVENNRSVRTVKDIVEDQFIENEIISGSYTEQQKSNIIIFPYENLKNRLDVACYMDKQSQDWLVPVHSLSDIAKDFRSGIAIPAKEYKVEGLAYVRIKDMDKNKISHEELVYVDKHFKDKSPSSNLTLNDVLISRVGTIGKAALVDRSMDGSIVNQHITIVRTDEKIIIPEYLVYYLNTRWALEQFEQRSGGSAQRFIKLGDIKEIKVPLPSINIQEEIVKRVNFEMKQNDNSSLEQEINTLIKSILV</sequence>
<dbReference type="SUPFAM" id="SSF116734">
    <property type="entry name" value="DNA methylase specificity domain"/>
    <property type="match status" value="2"/>
</dbReference>
<reference evidence="5 6" key="1">
    <citation type="journal article" date="2007" name="Int. J. Syst. Evol. Microbiol.">
        <title>Oceanobacillus profundus sp. nov., isolated from a deep-sea sediment core.</title>
        <authorList>
            <person name="Kim Y.G."/>
            <person name="Choi D.H."/>
            <person name="Hyun S."/>
            <person name="Cho B.C."/>
        </authorList>
    </citation>
    <scope>NUCLEOTIDE SEQUENCE [LARGE SCALE GENOMIC DNA]</scope>
    <source>
        <strain evidence="5 6">DSM 18246</strain>
    </source>
</reference>
<gene>
    <name evidence="5" type="ORF">D1B32_00020</name>
</gene>
<proteinExistence type="inferred from homology"/>
<dbReference type="Gene3D" id="3.90.220.20">
    <property type="entry name" value="DNA methylase specificity domains"/>
    <property type="match status" value="2"/>
</dbReference>
<name>A0A417YMY1_9BACI</name>
<dbReference type="InterPro" id="IPR000055">
    <property type="entry name" value="Restrct_endonuc_typeI_TRD"/>
</dbReference>
<keyword evidence="5" id="KW-0255">Endonuclease</keyword>
<dbReference type="AlphaFoldDB" id="A0A417YMY1"/>
<evidence type="ECO:0000313" key="5">
    <source>
        <dbReference type="EMBL" id="RHW35047.1"/>
    </source>
</evidence>
<keyword evidence="5" id="KW-0540">Nuclease</keyword>
<dbReference type="InterPro" id="IPR052021">
    <property type="entry name" value="Type-I_RS_S_subunit"/>
</dbReference>
<keyword evidence="3" id="KW-0238">DNA-binding</keyword>
<dbReference type="GO" id="GO:0004519">
    <property type="term" value="F:endonuclease activity"/>
    <property type="evidence" value="ECO:0007669"/>
    <property type="project" value="UniProtKB-KW"/>
</dbReference>
<organism evidence="5 6">
    <name type="scientific">Oceanobacillus profundus</name>
    <dbReference type="NCBI Taxonomy" id="372463"/>
    <lineage>
        <taxon>Bacteria</taxon>
        <taxon>Bacillati</taxon>
        <taxon>Bacillota</taxon>
        <taxon>Bacilli</taxon>
        <taxon>Bacillales</taxon>
        <taxon>Bacillaceae</taxon>
        <taxon>Oceanobacillus</taxon>
    </lineage>
</organism>
<comment type="similarity">
    <text evidence="1">Belongs to the type-I restriction system S methylase family.</text>
</comment>
<feature type="domain" description="Type I restriction modification DNA specificity" evidence="4">
    <location>
        <begin position="38"/>
        <end position="184"/>
    </location>
</feature>
<evidence type="ECO:0000256" key="2">
    <source>
        <dbReference type="ARBA" id="ARBA00022747"/>
    </source>
</evidence>
<dbReference type="Proteomes" id="UP000285456">
    <property type="component" value="Unassembled WGS sequence"/>
</dbReference>
<dbReference type="EMBL" id="QWEH01000001">
    <property type="protein sequence ID" value="RHW35047.1"/>
    <property type="molecule type" value="Genomic_DNA"/>
</dbReference>
<evidence type="ECO:0000256" key="3">
    <source>
        <dbReference type="ARBA" id="ARBA00023125"/>
    </source>
</evidence>
<dbReference type="InterPro" id="IPR044946">
    <property type="entry name" value="Restrct_endonuc_typeI_TRD_sf"/>
</dbReference>
<dbReference type="GO" id="GO:0003677">
    <property type="term" value="F:DNA binding"/>
    <property type="evidence" value="ECO:0007669"/>
    <property type="project" value="UniProtKB-KW"/>
</dbReference>
<keyword evidence="2" id="KW-0680">Restriction system</keyword>
<dbReference type="GO" id="GO:0009307">
    <property type="term" value="P:DNA restriction-modification system"/>
    <property type="evidence" value="ECO:0007669"/>
    <property type="project" value="UniProtKB-KW"/>
</dbReference>
<keyword evidence="5" id="KW-0378">Hydrolase</keyword>
<dbReference type="PANTHER" id="PTHR30408:SF12">
    <property type="entry name" value="TYPE I RESTRICTION ENZYME MJAVIII SPECIFICITY SUBUNIT"/>
    <property type="match status" value="1"/>
</dbReference>
<evidence type="ECO:0000259" key="4">
    <source>
        <dbReference type="Pfam" id="PF01420"/>
    </source>
</evidence>
<dbReference type="PANTHER" id="PTHR30408">
    <property type="entry name" value="TYPE-1 RESTRICTION ENZYME ECOKI SPECIFICITY PROTEIN"/>
    <property type="match status" value="1"/>
</dbReference>
<evidence type="ECO:0000256" key="1">
    <source>
        <dbReference type="ARBA" id="ARBA00010923"/>
    </source>
</evidence>